<feature type="compositionally biased region" description="Basic and acidic residues" evidence="1">
    <location>
        <begin position="1"/>
        <end position="23"/>
    </location>
</feature>
<dbReference type="InterPro" id="IPR006311">
    <property type="entry name" value="TAT_signal"/>
</dbReference>
<dbReference type="Pfam" id="PF22848">
    <property type="entry name" value="ASD1_dom"/>
    <property type="match status" value="2"/>
</dbReference>
<feature type="region of interest" description="Disordered" evidence="1">
    <location>
        <begin position="46"/>
        <end position="66"/>
    </location>
</feature>
<dbReference type="InterPro" id="IPR017853">
    <property type="entry name" value="GH"/>
</dbReference>
<dbReference type="PROSITE" id="PS51318">
    <property type="entry name" value="TAT"/>
    <property type="match status" value="1"/>
</dbReference>
<dbReference type="SUPFAM" id="SSF51445">
    <property type="entry name" value="(Trans)glycosidases"/>
    <property type="match status" value="2"/>
</dbReference>
<feature type="region of interest" description="Disordered" evidence="1">
    <location>
        <begin position="1"/>
        <end position="26"/>
    </location>
</feature>
<dbReference type="InterPro" id="IPR055235">
    <property type="entry name" value="ASD1_cat"/>
</dbReference>
<feature type="region of interest" description="Disordered" evidence="1">
    <location>
        <begin position="942"/>
        <end position="964"/>
    </location>
</feature>
<name>V4J1S3_9EURY</name>
<dbReference type="EMBL" id="ASGZ01000013">
    <property type="protein sequence ID" value="ESP89362.1"/>
    <property type="molecule type" value="Genomic_DNA"/>
</dbReference>
<proteinExistence type="predicted"/>
<evidence type="ECO:0000256" key="1">
    <source>
        <dbReference type="SAM" id="MobiDB-lite"/>
    </source>
</evidence>
<evidence type="ECO:0000313" key="4">
    <source>
        <dbReference type="Proteomes" id="UP000017840"/>
    </source>
</evidence>
<accession>V4J1S3</accession>
<keyword evidence="4" id="KW-1185">Reference proteome</keyword>
<evidence type="ECO:0000259" key="2">
    <source>
        <dbReference type="Pfam" id="PF22848"/>
    </source>
</evidence>
<sequence>MVTDRSDERSGSDAADQGERDGGRLPLARRGFLAAQSLALAGAAASGGVSAAPPSGDSGVENTVAVSPGDRTDLAVSDQLFGRLCEHYEEGTIYPGVYSEHVKNNSFYPRSWSEEDYFGPKTFFDPASIPRREGVPFPWEPVEGSGGSVGFELGEGGVAATETTGFQRVTLDGGRGGIGQKVVLPDFRTLGYDLSVSVRGAGVETVTVALKPLREPSEDTFEVGETLATADVDVTGEWEREEVTLELDSAAGDPYVAGAIANVDTPYGEYYLEFTAGGSGHVDLDWVMLAADDAVRGKFNPSTVELMRDQDATWLKWPGGNFTSQYNWRDGVGPLAERESRFNHAWGGVDPNYFGTDEYLELCEVADLTPHITVGWWDYPPAWASERQILPADAADWVEYCNGEVGDDTADEGTYQLDFVVGDPETELGESDDDFYGRQERLVQYAHAERDAVLDRDTWINSLPEDVRDAVTADPIEVEDGTASVSVTVTEGEELTLSLVGYTLPDGEFSFETADEQTVVGSSTATLGAGEHTLEIDVPRASMADLRAEHGHPETYDVEYWGVGNEVYGPWQRGSTADPAEYAAGSDERIGFDAYADAMREADDSITVYASGMDPMYEEANLPDPDEWNSTLFDLAGDRLDGLNVHRYNWGIESQEERDAWYEANEAGPVEYNEVLIMFPTQFGVLMEELGTEALDYGLDDFEINVSEYGLFPTVDAGAPYPGPETMPGGSYIAGMLNAFIRHSEFVRAASQTWVPVRMFPPAFVDFPSDPNPLAPAGAVFGLYSEMFRGDAEWHAVGVETTGAGRTIPETGPRIRRMEDVPYVDAAAMRAAGDGDLCVFATNRNLWESSSVTLSVGDEYAGESVIAVRMRTTSDERPLPHLFGTSWTEPTNYETVTEELSVGDDGSVTLDLDPASVARLYVGDASGAAYDVTDDGVWHGLDAPVGSGGGRASLRSDGPRVGGE</sequence>
<comment type="caution">
    <text evidence="3">The sequence shown here is derived from an EMBL/GenBank/DDBJ whole genome shotgun (WGS) entry which is preliminary data.</text>
</comment>
<dbReference type="PANTHER" id="PTHR43576:SF3">
    <property type="entry name" value="ALPHA-L-ARABINOFURANOSIDASE C"/>
    <property type="match status" value="1"/>
</dbReference>
<gene>
    <name evidence="3" type="ORF">K933_05071</name>
</gene>
<protein>
    <submittedName>
        <fullName evidence="3">Alpha-L-arabinofuranosidase domain protein</fullName>
    </submittedName>
</protein>
<dbReference type="InterPro" id="IPR013780">
    <property type="entry name" value="Glyco_hydro_b"/>
</dbReference>
<dbReference type="PATRIC" id="fig|1324957.4.peg.1031"/>
<dbReference type="Proteomes" id="UP000017840">
    <property type="component" value="Unassembled WGS sequence"/>
</dbReference>
<organism evidence="3 4">
    <name type="scientific">Candidatus Halobonum tyrrellensis G22</name>
    <dbReference type="NCBI Taxonomy" id="1324957"/>
    <lineage>
        <taxon>Archaea</taxon>
        <taxon>Methanobacteriati</taxon>
        <taxon>Methanobacteriota</taxon>
        <taxon>Stenosarchaea group</taxon>
        <taxon>Halobacteria</taxon>
        <taxon>Halobacteriales</taxon>
        <taxon>Haloferacaceae</taxon>
        <taxon>Candidatus Halobonum</taxon>
    </lineage>
</organism>
<reference evidence="3 4" key="1">
    <citation type="journal article" date="2013" name="Genome Announc.">
        <title>Draft Genome Sequence of 'Candidatus Halobonum tyrrellensis' Strain G22, Isolated from the Hypersaline Waters of Lake Tyrrell, Australia.</title>
        <authorList>
            <person name="Ugalde J.A."/>
            <person name="Narasingarao P."/>
            <person name="Kuo S."/>
            <person name="Podell S."/>
            <person name="Allen E.E."/>
        </authorList>
    </citation>
    <scope>NUCLEOTIDE SEQUENCE [LARGE SCALE GENOMIC DNA]</scope>
    <source>
        <strain evidence="3 4">G22</strain>
    </source>
</reference>
<dbReference type="RefSeq" id="WP_023393604.1">
    <property type="nucleotide sequence ID" value="NZ_ASGZ01000013.1"/>
</dbReference>
<dbReference type="OrthoDB" id="256115at2157"/>
<feature type="compositionally biased region" description="Low complexity" evidence="1">
    <location>
        <begin position="46"/>
        <end position="59"/>
    </location>
</feature>
<dbReference type="AlphaFoldDB" id="V4J1S3"/>
<dbReference type="eggNOG" id="arCOG10185">
    <property type="taxonomic scope" value="Archaea"/>
</dbReference>
<evidence type="ECO:0000313" key="3">
    <source>
        <dbReference type="EMBL" id="ESP89362.1"/>
    </source>
</evidence>
<dbReference type="Gene3D" id="3.20.20.80">
    <property type="entry name" value="Glycosidases"/>
    <property type="match status" value="2"/>
</dbReference>
<dbReference type="GO" id="GO:0000272">
    <property type="term" value="P:polysaccharide catabolic process"/>
    <property type="evidence" value="ECO:0007669"/>
    <property type="project" value="TreeGrafter"/>
</dbReference>
<dbReference type="SUPFAM" id="SSF51011">
    <property type="entry name" value="Glycosyl hydrolase domain"/>
    <property type="match status" value="1"/>
</dbReference>
<feature type="domain" description="Alpha-L-arabinofuranosidase 1 catalytic" evidence="2">
    <location>
        <begin position="541"/>
        <end position="659"/>
    </location>
</feature>
<dbReference type="Gene3D" id="2.60.40.1180">
    <property type="entry name" value="Golgi alpha-mannosidase II"/>
    <property type="match status" value="1"/>
</dbReference>
<dbReference type="PANTHER" id="PTHR43576">
    <property type="entry name" value="ALPHA-L-ARABINOFURANOSIDASE C-RELATED"/>
    <property type="match status" value="1"/>
</dbReference>
<dbReference type="STRING" id="1324957.K933_05071"/>
<feature type="domain" description="Alpha-L-arabinofuranosidase 1 catalytic" evidence="2">
    <location>
        <begin position="307"/>
        <end position="412"/>
    </location>
</feature>